<gene>
    <name evidence="1" type="ORF">SAMN04487946_105230</name>
</gene>
<name>A0A1H3GKM9_9EURY</name>
<proteinExistence type="predicted"/>
<dbReference type="EMBL" id="FNPB01000005">
    <property type="protein sequence ID" value="SDY03883.1"/>
    <property type="molecule type" value="Genomic_DNA"/>
</dbReference>
<evidence type="ECO:0000313" key="2">
    <source>
        <dbReference type="Proteomes" id="UP000199170"/>
    </source>
</evidence>
<keyword evidence="2" id="KW-1185">Reference proteome</keyword>
<accession>A0A1H3GKM9</accession>
<organism evidence="1 2">
    <name type="scientific">Halobellus clavatus</name>
    <dbReference type="NCBI Taxonomy" id="660517"/>
    <lineage>
        <taxon>Archaea</taxon>
        <taxon>Methanobacteriati</taxon>
        <taxon>Methanobacteriota</taxon>
        <taxon>Stenosarchaea group</taxon>
        <taxon>Halobacteria</taxon>
        <taxon>Halobacteriales</taxon>
        <taxon>Haloferacaceae</taxon>
        <taxon>Halobellus</taxon>
    </lineage>
</organism>
<sequence>MKLACKAGKMWHFAEPDHCGWAQTFVERDEFEETVEVSSVDEVGEFCSMCLERRED</sequence>
<dbReference type="Proteomes" id="UP000199170">
    <property type="component" value="Unassembled WGS sequence"/>
</dbReference>
<protein>
    <submittedName>
        <fullName evidence="1">Uncharacterized protein</fullName>
    </submittedName>
</protein>
<reference evidence="2" key="1">
    <citation type="submission" date="2016-10" db="EMBL/GenBank/DDBJ databases">
        <authorList>
            <person name="Varghese N."/>
            <person name="Submissions S."/>
        </authorList>
    </citation>
    <scope>NUCLEOTIDE SEQUENCE [LARGE SCALE GENOMIC DNA]</scope>
    <source>
        <strain evidence="2">CGMCC 1.10118</strain>
    </source>
</reference>
<evidence type="ECO:0000313" key="1">
    <source>
        <dbReference type="EMBL" id="SDY03883.1"/>
    </source>
</evidence>
<dbReference type="AlphaFoldDB" id="A0A1H3GKM9"/>
<dbReference type="RefSeq" id="WP_175454610.1">
    <property type="nucleotide sequence ID" value="NZ_FNPB01000005.1"/>
</dbReference>